<dbReference type="InterPro" id="IPR036961">
    <property type="entry name" value="Kinesin_motor_dom_sf"/>
</dbReference>
<name>A0A1Y1MYR5_PHOPY</name>
<evidence type="ECO:0000313" key="6">
    <source>
        <dbReference type="EMBL" id="JAV89106.1"/>
    </source>
</evidence>
<feature type="region of interest" description="Disordered" evidence="4">
    <location>
        <begin position="162"/>
        <end position="198"/>
    </location>
</feature>
<comment type="similarity">
    <text evidence="3">Belongs to the TRAFAC class myosin-kinesin ATPase superfamily. Kinesin family.</text>
</comment>
<dbReference type="InterPro" id="IPR027417">
    <property type="entry name" value="P-loop_NTPase"/>
</dbReference>
<dbReference type="AlphaFoldDB" id="A0A1Y1MYR5"/>
<feature type="domain" description="Kinesin motor" evidence="5">
    <location>
        <begin position="1"/>
        <end position="28"/>
    </location>
</feature>
<evidence type="ECO:0000256" key="3">
    <source>
        <dbReference type="PROSITE-ProRule" id="PRU00283"/>
    </source>
</evidence>
<sequence>MIATISPSNASYNETINTLRFGQRAKRILSRPVVIDDPKERTIRELRAEILKLKEILAKIQDSKLFIHPPDLSTNLENAVNNSDSAIVKDNPVHVSTLIEQEEEESIDSVSRSVIKPTYATRETLLPVMNVTSAVKSEKRQLPKIRRTYSVETDIMNAKTSRAYGSQEVISSTSKEKPKRLSQPSLLHKRSLEKSTSLRSSLLKKSVDNLPKKVEKGVVTEEKGPQKSDLVKKPTVQPRAKIVAAVTSRLYGTSKKKEAGTETEEIKSPSEDVPKELTICTNARLRLQELTQKALKAHRRRSVETQTDLYPVMRVKEISTDVDDLRFALAEVRDIEVATMDIEMKDASVECGFETFRDGTENNNFVVTRSCGTQSETSCETQKAREQQNSAVSFTKYLQSIKEPAIEIVNPAHGGPIYTNTVNINVSHNYIGRQRLSDIASDDSLDDNNQAGNVNLPTPDIISNHNSLEHGNVNPSPEPLQASLLREKYASYETTSESSYSCQYFNSSTLPMCAANCVIETNSLENLSSINITPSYGPQQQTSPQTFTHQCHYICEPHFEMAYASMVNVPPLCTSTCYQPKVLKAPERKRRYSRAVDTDEDQQIKFSPKENDRVLNALSKFMEEATDLLKNLSKAAIKFQSEQSYDVQLTVNDISALPNWNDHTTSYDFSAQATAVEEASSQTTPRACHDVSANTETPFQIPVNEYEALVKDSCDKLEEYISKIERKRPLLCTLQSTEESEDYSLNSQGTSSDYGSLPRHSIRKTSSFPSDYLKQLTLLRQHIVDSTRDSEVKLKQ</sequence>
<dbReference type="PANTHER" id="PTHR47117">
    <property type="entry name" value="STAR-RELATED LIPID TRANSFER PROTEIN 9"/>
    <property type="match status" value="1"/>
</dbReference>
<feature type="compositionally biased region" description="Polar residues" evidence="4">
    <location>
        <begin position="741"/>
        <end position="754"/>
    </location>
</feature>
<dbReference type="GO" id="GO:0005524">
    <property type="term" value="F:ATP binding"/>
    <property type="evidence" value="ECO:0007669"/>
    <property type="project" value="UniProtKB-KW"/>
</dbReference>
<dbReference type="GO" id="GO:0003777">
    <property type="term" value="F:microtubule motor activity"/>
    <property type="evidence" value="ECO:0007669"/>
    <property type="project" value="InterPro"/>
</dbReference>
<comment type="caution">
    <text evidence="3">Lacks conserved residue(s) required for the propagation of feature annotation.</text>
</comment>
<dbReference type="SUPFAM" id="SSF52540">
    <property type="entry name" value="P-loop containing nucleoside triphosphate hydrolases"/>
    <property type="match status" value="1"/>
</dbReference>
<accession>A0A1Y1MYR5</accession>
<dbReference type="Gene3D" id="3.40.850.10">
    <property type="entry name" value="Kinesin motor domain"/>
    <property type="match status" value="1"/>
</dbReference>
<keyword evidence="1" id="KW-0547">Nucleotide-binding</keyword>
<proteinExistence type="inferred from homology"/>
<evidence type="ECO:0000256" key="4">
    <source>
        <dbReference type="SAM" id="MobiDB-lite"/>
    </source>
</evidence>
<dbReference type="GO" id="GO:0007018">
    <property type="term" value="P:microtubule-based movement"/>
    <property type="evidence" value="ECO:0007669"/>
    <property type="project" value="InterPro"/>
</dbReference>
<evidence type="ECO:0000259" key="5">
    <source>
        <dbReference type="PROSITE" id="PS50067"/>
    </source>
</evidence>
<dbReference type="PROSITE" id="PS50067">
    <property type="entry name" value="KINESIN_MOTOR_2"/>
    <property type="match status" value="1"/>
</dbReference>
<organism evidence="6">
    <name type="scientific">Photinus pyralis</name>
    <name type="common">Common eastern firefly</name>
    <name type="synonym">Lampyris pyralis</name>
    <dbReference type="NCBI Taxonomy" id="7054"/>
    <lineage>
        <taxon>Eukaryota</taxon>
        <taxon>Metazoa</taxon>
        <taxon>Ecdysozoa</taxon>
        <taxon>Arthropoda</taxon>
        <taxon>Hexapoda</taxon>
        <taxon>Insecta</taxon>
        <taxon>Pterygota</taxon>
        <taxon>Neoptera</taxon>
        <taxon>Endopterygota</taxon>
        <taxon>Coleoptera</taxon>
        <taxon>Polyphaga</taxon>
        <taxon>Elateriformia</taxon>
        <taxon>Elateroidea</taxon>
        <taxon>Lampyridae</taxon>
        <taxon>Lampyrinae</taxon>
        <taxon>Photinus</taxon>
    </lineage>
</organism>
<dbReference type="EMBL" id="GEZM01021165">
    <property type="protein sequence ID" value="JAV89106.1"/>
    <property type="molecule type" value="Transcribed_RNA"/>
</dbReference>
<reference evidence="6" key="1">
    <citation type="journal article" date="2016" name="Sci. Rep.">
        <title>Molecular characterization of firefly nuptial gifts: a multi-omics approach sheds light on postcopulatory sexual selection.</title>
        <authorList>
            <person name="Al-Wathiqui N."/>
            <person name="Fallon T.R."/>
            <person name="South A."/>
            <person name="Weng J.K."/>
            <person name="Lewis S.M."/>
        </authorList>
    </citation>
    <scope>NUCLEOTIDE SEQUENCE</scope>
</reference>
<evidence type="ECO:0000256" key="1">
    <source>
        <dbReference type="ARBA" id="ARBA00022741"/>
    </source>
</evidence>
<evidence type="ECO:0000256" key="2">
    <source>
        <dbReference type="ARBA" id="ARBA00022840"/>
    </source>
</evidence>
<feature type="compositionally biased region" description="Polar residues" evidence="4">
    <location>
        <begin position="162"/>
        <end position="173"/>
    </location>
</feature>
<protein>
    <recommendedName>
        <fullName evidence="5">Kinesin motor domain-containing protein</fullName>
    </recommendedName>
</protein>
<dbReference type="InterPro" id="IPR001752">
    <property type="entry name" value="Kinesin_motor_dom"/>
</dbReference>
<feature type="region of interest" description="Disordered" evidence="4">
    <location>
        <begin position="216"/>
        <end position="235"/>
    </location>
</feature>
<feature type="region of interest" description="Disordered" evidence="4">
    <location>
        <begin position="741"/>
        <end position="761"/>
    </location>
</feature>
<dbReference type="GO" id="GO:0008017">
    <property type="term" value="F:microtubule binding"/>
    <property type="evidence" value="ECO:0007669"/>
    <property type="project" value="InterPro"/>
</dbReference>
<feature type="compositionally biased region" description="Basic and acidic residues" evidence="4">
    <location>
        <begin position="216"/>
        <end position="232"/>
    </location>
</feature>
<keyword evidence="2" id="KW-0067">ATP-binding</keyword>